<dbReference type="RefSeq" id="XP_053017382.1">
    <property type="nucleotide sequence ID" value="XM_053166129.1"/>
</dbReference>
<dbReference type="GeneID" id="77807024"/>
<feature type="domain" description="Asn/Gln amidotransferase" evidence="6">
    <location>
        <begin position="277"/>
        <end position="430"/>
    </location>
</feature>
<name>A0ABY7CD33_9BASI</name>
<dbReference type="SMART" id="SM00845">
    <property type="entry name" value="GatB_Yqey"/>
    <property type="match status" value="1"/>
</dbReference>
<dbReference type="Proteomes" id="UP001164743">
    <property type="component" value="Chromosome 2A"/>
</dbReference>
<dbReference type="PANTHER" id="PTHR11659:SF0">
    <property type="entry name" value="GLUTAMYL-TRNA(GLN) AMIDOTRANSFERASE SUBUNIT B, MITOCHONDRIAL"/>
    <property type="match status" value="1"/>
</dbReference>
<keyword evidence="4" id="KW-0648">Protein biosynthesis</keyword>
<dbReference type="EMBL" id="CP110422">
    <property type="protein sequence ID" value="WAQ81827.1"/>
    <property type="molecule type" value="Genomic_DNA"/>
</dbReference>
<evidence type="ECO:0000256" key="4">
    <source>
        <dbReference type="ARBA" id="ARBA00022917"/>
    </source>
</evidence>
<dbReference type="Pfam" id="PF02637">
    <property type="entry name" value="GatB_Yqey"/>
    <property type="match status" value="1"/>
</dbReference>
<dbReference type="Gene3D" id="1.10.10.410">
    <property type="match status" value="1"/>
</dbReference>
<protein>
    <recommendedName>
        <fullName evidence="6">Asn/Gln amidotransferase domain-containing protein</fullName>
    </recommendedName>
</protein>
<accession>A0ABY7CD33</accession>
<organism evidence="7 8">
    <name type="scientific">Puccinia triticina</name>
    <dbReference type="NCBI Taxonomy" id="208348"/>
    <lineage>
        <taxon>Eukaryota</taxon>
        <taxon>Fungi</taxon>
        <taxon>Dikarya</taxon>
        <taxon>Basidiomycota</taxon>
        <taxon>Pucciniomycotina</taxon>
        <taxon>Pucciniomycetes</taxon>
        <taxon>Pucciniales</taxon>
        <taxon>Pucciniaceae</taxon>
        <taxon>Puccinia</taxon>
    </lineage>
</organism>
<reference evidence="7" key="1">
    <citation type="submission" date="2022-10" db="EMBL/GenBank/DDBJ databases">
        <title>Puccinia triticina Genome sequencing and assembly.</title>
        <authorList>
            <person name="Li C."/>
        </authorList>
    </citation>
    <scope>NUCLEOTIDE SEQUENCE</scope>
    <source>
        <strain evidence="7">Pt15</strain>
    </source>
</reference>
<dbReference type="InterPro" id="IPR018027">
    <property type="entry name" value="Asn/Gln_amidotransferase"/>
</dbReference>
<evidence type="ECO:0000256" key="3">
    <source>
        <dbReference type="ARBA" id="ARBA00022840"/>
    </source>
</evidence>
<dbReference type="InterPro" id="IPR003789">
    <property type="entry name" value="Asn/Gln_tRNA_amidoTrase-B-like"/>
</dbReference>
<feature type="region of interest" description="Disordered" evidence="5">
    <location>
        <begin position="35"/>
        <end position="55"/>
    </location>
</feature>
<keyword evidence="2" id="KW-0547">Nucleotide-binding</keyword>
<keyword evidence="1" id="KW-0436">Ligase</keyword>
<evidence type="ECO:0000256" key="2">
    <source>
        <dbReference type="ARBA" id="ARBA00022741"/>
    </source>
</evidence>
<gene>
    <name evidence="7" type="ORF">PtA15_2A139</name>
</gene>
<proteinExistence type="predicted"/>
<sequence length="441" mass="48261">MGMQERQGGGAAVERMHLTEMREVLPIGIRSDLSTGAARRHPHGPTVEPACRTGSFTVEPSRVPGDAHCCPDTPSFLSHYSDFSPPRRPQFCRRWHRRMLKTPLGRFRSKPRMATPRVQPLSLSPTGSCRRAALGSDRRAVGSHGRAMASTSSAAIWLGAQLARPAANPSPAIGLELHVQLASDSKLFSSAEGLMSLNGEPSGCEIKRLRPILDIFRTLIYLRSFSHRLQRLVPELPHAMIHRLQESYGLSKITADILMAIGSERIDHLADVGCGVRYFEAAIDASASKVEGKTMANWIVHELLGLLAQAGLRFVDCPICPAEFGKLVGSVSKGTLLRPMAREILCEAVKTPAVSLGDHLKKRSTPKIQPDDESTAQILAQQITSEMLKEVQLIKNGHPQIIAKLVGEGMRRSRKTVDPRLLRKALEKLLLGPVSINPGKK</sequence>
<evidence type="ECO:0000256" key="5">
    <source>
        <dbReference type="SAM" id="MobiDB-lite"/>
    </source>
</evidence>
<dbReference type="PANTHER" id="PTHR11659">
    <property type="entry name" value="GLUTAMYL-TRNA GLN AMIDOTRANSFERASE SUBUNIT B MITOCHONDRIAL AND PROKARYOTIC PET112-RELATED"/>
    <property type="match status" value="1"/>
</dbReference>
<dbReference type="InterPro" id="IPR017959">
    <property type="entry name" value="Asn/Gln-tRNA_amidoTrfase_suB/E"/>
</dbReference>
<keyword evidence="8" id="KW-1185">Reference proteome</keyword>
<evidence type="ECO:0000259" key="6">
    <source>
        <dbReference type="SMART" id="SM00845"/>
    </source>
</evidence>
<evidence type="ECO:0000313" key="8">
    <source>
        <dbReference type="Proteomes" id="UP001164743"/>
    </source>
</evidence>
<keyword evidence="3" id="KW-0067">ATP-binding</keyword>
<evidence type="ECO:0000256" key="1">
    <source>
        <dbReference type="ARBA" id="ARBA00022598"/>
    </source>
</evidence>
<evidence type="ECO:0000313" key="7">
    <source>
        <dbReference type="EMBL" id="WAQ81827.1"/>
    </source>
</evidence>
<dbReference type="SUPFAM" id="SSF89095">
    <property type="entry name" value="GatB/YqeY motif"/>
    <property type="match status" value="1"/>
</dbReference>
<dbReference type="InterPro" id="IPR023168">
    <property type="entry name" value="GatB_Yqey_C_2"/>
</dbReference>